<evidence type="ECO:0000256" key="5">
    <source>
        <dbReference type="ARBA" id="ARBA00022968"/>
    </source>
</evidence>
<dbReference type="OrthoDB" id="10261524at2759"/>
<evidence type="ECO:0000313" key="10">
    <source>
        <dbReference type="EMBL" id="PPQ95729.1"/>
    </source>
</evidence>
<comment type="caution">
    <text evidence="10">The sequence shown here is derived from an EMBL/GenBank/DDBJ whole genome shotgun (WGS) entry which is preliminary data.</text>
</comment>
<keyword evidence="7 9" id="KW-0472">Membrane</keyword>
<sequence length="182" mass="20630">MDKHSGFGIFTRINNVSAFLSSCMMALLAAIALSSFLFSAQADGDLAISSIKVVSSNARRYPNKKQDLAFVNFNITADLSPLFHWNTKQLFLYLEAEYVNKQSVKNEVVIWDRIVRRKEDAFVKFVGKNKYMFRDISSSFKGVPPANYSLKYNIMPYVGVLQYGEAARTTEEVAFPEPQSRL</sequence>
<proteinExistence type="inferred from homology"/>
<dbReference type="PIRSF" id="PIRSF016089">
    <property type="entry name" value="SPC22"/>
    <property type="match status" value="1"/>
</dbReference>
<evidence type="ECO:0000313" key="11">
    <source>
        <dbReference type="Proteomes" id="UP000284706"/>
    </source>
</evidence>
<reference evidence="10 11" key="1">
    <citation type="journal article" date="2018" name="Evol. Lett.">
        <title>Horizontal gene cluster transfer increased hallucinogenic mushroom diversity.</title>
        <authorList>
            <person name="Reynolds H.T."/>
            <person name="Vijayakumar V."/>
            <person name="Gluck-Thaler E."/>
            <person name="Korotkin H.B."/>
            <person name="Matheny P.B."/>
            <person name="Slot J.C."/>
        </authorList>
    </citation>
    <scope>NUCLEOTIDE SEQUENCE [LARGE SCALE GENOMIC DNA]</scope>
    <source>
        <strain evidence="10 11">SRW20</strain>
    </source>
</reference>
<evidence type="ECO:0000256" key="3">
    <source>
        <dbReference type="ARBA" id="ARBA00022692"/>
    </source>
</evidence>
<dbReference type="EMBL" id="NHYE01001417">
    <property type="protein sequence ID" value="PPQ95729.1"/>
    <property type="molecule type" value="Genomic_DNA"/>
</dbReference>
<comment type="subcellular location">
    <subcellularLocation>
        <location evidence="1">Endoplasmic reticulum membrane</location>
        <topology evidence="1">Single-pass type II membrane protein</topology>
    </subcellularLocation>
</comment>
<keyword evidence="5" id="KW-0735">Signal-anchor</keyword>
<dbReference type="GO" id="GO:0045047">
    <property type="term" value="P:protein targeting to ER"/>
    <property type="evidence" value="ECO:0007669"/>
    <property type="project" value="TreeGrafter"/>
</dbReference>
<evidence type="ECO:0000256" key="6">
    <source>
        <dbReference type="ARBA" id="ARBA00022989"/>
    </source>
</evidence>
<evidence type="ECO:0000256" key="8">
    <source>
        <dbReference type="ARBA" id="ARBA00045670"/>
    </source>
</evidence>
<dbReference type="GO" id="GO:0006465">
    <property type="term" value="P:signal peptide processing"/>
    <property type="evidence" value="ECO:0007669"/>
    <property type="project" value="UniProtKB-UniRule"/>
</dbReference>
<keyword evidence="6" id="KW-1133">Transmembrane helix</keyword>
<dbReference type="InterPro" id="IPR007653">
    <property type="entry name" value="SPC3"/>
</dbReference>
<evidence type="ECO:0000256" key="9">
    <source>
        <dbReference type="PIRNR" id="PIRNR016089"/>
    </source>
</evidence>
<keyword evidence="11" id="KW-1185">Reference proteome</keyword>
<dbReference type="InParanoid" id="A0A409XYC5"/>
<evidence type="ECO:0000256" key="2">
    <source>
        <dbReference type="ARBA" id="ARBA00009289"/>
    </source>
</evidence>
<comment type="similarity">
    <text evidence="2 9">Belongs to the SPCS3 family.</text>
</comment>
<name>A0A409XYC5_9AGAR</name>
<dbReference type="Proteomes" id="UP000284706">
    <property type="component" value="Unassembled WGS sequence"/>
</dbReference>
<comment type="function">
    <text evidence="8">Essential component of the signal peptidase complex (SPC) which catalyzes the cleavage of N-terminal signal sequences from nascent proteins as they are translocated into the lumen of the endoplasmic reticulum. Essential for the SPC catalytic activity, possibly by stabilizing and positioning the active center of the complex close to the lumenal surface. Essential for viability.</text>
</comment>
<dbReference type="PANTHER" id="PTHR12804">
    <property type="entry name" value="MICROSOMAL SIGNAL PEPTIDASE 23 KD SUBUNIT SPC22/23"/>
    <property type="match status" value="1"/>
</dbReference>
<keyword evidence="3" id="KW-0812">Transmembrane</keyword>
<keyword evidence="4 9" id="KW-0256">Endoplasmic reticulum</keyword>
<dbReference type="GO" id="GO:0005787">
    <property type="term" value="C:signal peptidase complex"/>
    <property type="evidence" value="ECO:0007669"/>
    <property type="project" value="UniProtKB-UniRule"/>
</dbReference>
<evidence type="ECO:0000256" key="7">
    <source>
        <dbReference type="ARBA" id="ARBA00023136"/>
    </source>
</evidence>
<evidence type="ECO:0000256" key="4">
    <source>
        <dbReference type="ARBA" id="ARBA00022824"/>
    </source>
</evidence>
<dbReference type="Pfam" id="PF04573">
    <property type="entry name" value="SPC22"/>
    <property type="match status" value="1"/>
</dbReference>
<organism evidence="10 11">
    <name type="scientific">Gymnopilus dilepis</name>
    <dbReference type="NCBI Taxonomy" id="231916"/>
    <lineage>
        <taxon>Eukaryota</taxon>
        <taxon>Fungi</taxon>
        <taxon>Dikarya</taxon>
        <taxon>Basidiomycota</taxon>
        <taxon>Agaricomycotina</taxon>
        <taxon>Agaricomycetes</taxon>
        <taxon>Agaricomycetidae</taxon>
        <taxon>Agaricales</taxon>
        <taxon>Agaricineae</taxon>
        <taxon>Hymenogastraceae</taxon>
        <taxon>Gymnopilus</taxon>
    </lineage>
</organism>
<dbReference type="PANTHER" id="PTHR12804:SF0">
    <property type="entry name" value="SIGNAL PEPTIDASE COMPLEX SUBUNIT 3"/>
    <property type="match status" value="1"/>
</dbReference>
<dbReference type="PROSITE" id="PS51257">
    <property type="entry name" value="PROKAR_LIPOPROTEIN"/>
    <property type="match status" value="1"/>
</dbReference>
<dbReference type="AlphaFoldDB" id="A0A409XYC5"/>
<gene>
    <name evidence="10" type="ORF">CVT26_008372</name>
</gene>
<protein>
    <recommendedName>
        <fullName evidence="9">Signal peptidase subunit 3</fullName>
    </recommendedName>
</protein>
<evidence type="ECO:0000256" key="1">
    <source>
        <dbReference type="ARBA" id="ARBA00004648"/>
    </source>
</evidence>
<dbReference type="STRING" id="231916.A0A409XYC5"/>
<accession>A0A409XYC5</accession>
<dbReference type="FunCoup" id="A0A409XYC5">
    <property type="interactions" value="175"/>
</dbReference>